<evidence type="ECO:0000256" key="1">
    <source>
        <dbReference type="SAM" id="MobiDB-lite"/>
    </source>
</evidence>
<dbReference type="PANTHER" id="PTHR47204:SF1">
    <property type="entry name" value="RIBONUCLEASE H2 SUBUNIT C"/>
    <property type="match status" value="1"/>
</dbReference>
<feature type="compositionally biased region" description="Basic and acidic residues" evidence="1">
    <location>
        <begin position="91"/>
        <end position="103"/>
    </location>
</feature>
<dbReference type="JaponicusDB" id="SJAG_01884">
    <property type="gene designation" value="rnh203"/>
</dbReference>
<evidence type="ECO:0000313" key="3">
    <source>
        <dbReference type="JaponicusDB" id="SJAG_01884"/>
    </source>
</evidence>
<dbReference type="CDD" id="cd09271">
    <property type="entry name" value="RNase_H2-C"/>
    <property type="match status" value="1"/>
</dbReference>
<dbReference type="GO" id="GO:0032299">
    <property type="term" value="C:ribonuclease H2 complex"/>
    <property type="evidence" value="ECO:0007669"/>
    <property type="project" value="InterPro"/>
</dbReference>
<dbReference type="Proteomes" id="UP000001744">
    <property type="component" value="Unassembled WGS sequence"/>
</dbReference>
<sequence length="157" mass="17796">MTVVTDKASRLLLKVEAKQQSAVHENVAHLLPCHIDFDGQAPVNEYFTVEQDEACKENAVAYLRGRELCGTELALPQGYQGYLVQSSSTKPEPDAMSTKREQGSDDEEEELVPTSLAASHIFDKVFYWEQDLQPQLSKDKWYRGIQEWTVFAEKLAD</sequence>
<dbReference type="STRING" id="402676.B6JZ60"/>
<evidence type="ECO:0000313" key="2">
    <source>
        <dbReference type="EMBL" id="EEB06828.1"/>
    </source>
</evidence>
<dbReference type="OMA" id="GFAESMH"/>
<protein>
    <submittedName>
        <fullName evidence="2">Ribonuclease H2 complex subunit</fullName>
    </submittedName>
</protein>
<dbReference type="RefSeq" id="XP_002173121.1">
    <property type="nucleotide sequence ID" value="XM_002173085.1"/>
</dbReference>
<dbReference type="Gene3D" id="2.40.128.680">
    <property type="match status" value="1"/>
</dbReference>
<dbReference type="eggNOG" id="ENOG502SBKV">
    <property type="taxonomic scope" value="Eukaryota"/>
</dbReference>
<name>B6JZ60_SCHJY</name>
<dbReference type="GeneID" id="7048065"/>
<reference evidence="2 4" key="1">
    <citation type="journal article" date="2011" name="Science">
        <title>Comparative functional genomics of the fission yeasts.</title>
        <authorList>
            <person name="Rhind N."/>
            <person name="Chen Z."/>
            <person name="Yassour M."/>
            <person name="Thompson D.A."/>
            <person name="Haas B.J."/>
            <person name="Habib N."/>
            <person name="Wapinski I."/>
            <person name="Roy S."/>
            <person name="Lin M.F."/>
            <person name="Heiman D.I."/>
            <person name="Young S.K."/>
            <person name="Furuya K."/>
            <person name="Guo Y."/>
            <person name="Pidoux A."/>
            <person name="Chen H.M."/>
            <person name="Robbertse B."/>
            <person name="Goldberg J.M."/>
            <person name="Aoki K."/>
            <person name="Bayne E.H."/>
            <person name="Berlin A.M."/>
            <person name="Desjardins C.A."/>
            <person name="Dobbs E."/>
            <person name="Dukaj L."/>
            <person name="Fan L."/>
            <person name="FitzGerald M.G."/>
            <person name="French C."/>
            <person name="Gujja S."/>
            <person name="Hansen K."/>
            <person name="Keifenheim D."/>
            <person name="Levin J.Z."/>
            <person name="Mosher R.A."/>
            <person name="Mueller C.A."/>
            <person name="Pfiffner J."/>
            <person name="Priest M."/>
            <person name="Russ C."/>
            <person name="Smialowska A."/>
            <person name="Swoboda P."/>
            <person name="Sykes S.M."/>
            <person name="Vaughn M."/>
            <person name="Vengrova S."/>
            <person name="Yoder R."/>
            <person name="Zeng Q."/>
            <person name="Allshire R."/>
            <person name="Baulcombe D."/>
            <person name="Birren B.W."/>
            <person name="Brown W."/>
            <person name="Ekwall K."/>
            <person name="Kellis M."/>
            <person name="Leatherwood J."/>
            <person name="Levin H."/>
            <person name="Margalit H."/>
            <person name="Martienssen R."/>
            <person name="Nieduszynski C.A."/>
            <person name="Spatafora J.W."/>
            <person name="Friedman N."/>
            <person name="Dalgaard J.Z."/>
            <person name="Baumann P."/>
            <person name="Niki H."/>
            <person name="Regev A."/>
            <person name="Nusbaum C."/>
        </authorList>
    </citation>
    <scope>NUCLEOTIDE SEQUENCE [LARGE SCALE GENOMIC DNA]</scope>
    <source>
        <strain evidence="4">yFS275 / FY16936</strain>
    </source>
</reference>
<dbReference type="PANTHER" id="PTHR47204">
    <property type="entry name" value="OS02G0168900 PROTEIN"/>
    <property type="match status" value="1"/>
</dbReference>
<dbReference type="Pfam" id="PF08615">
    <property type="entry name" value="RNase_H2_suC"/>
    <property type="match status" value="1"/>
</dbReference>
<dbReference type="EMBL" id="KE651168">
    <property type="protein sequence ID" value="EEB06828.1"/>
    <property type="molecule type" value="Genomic_DNA"/>
</dbReference>
<proteinExistence type="predicted"/>
<dbReference type="AlphaFoldDB" id="B6JZ60"/>
<keyword evidence="4" id="KW-1185">Reference proteome</keyword>
<gene>
    <name evidence="3" type="primary">rnh203</name>
    <name evidence="2" type="ORF">SJAG_01884</name>
</gene>
<dbReference type="OrthoDB" id="6222486at2759"/>
<dbReference type="InterPro" id="IPR013924">
    <property type="entry name" value="RNase_H2_suC"/>
</dbReference>
<organism evidence="2 4">
    <name type="scientific">Schizosaccharomyces japonicus (strain yFS275 / FY16936)</name>
    <name type="common">Fission yeast</name>
    <dbReference type="NCBI Taxonomy" id="402676"/>
    <lineage>
        <taxon>Eukaryota</taxon>
        <taxon>Fungi</taxon>
        <taxon>Dikarya</taxon>
        <taxon>Ascomycota</taxon>
        <taxon>Taphrinomycotina</taxon>
        <taxon>Schizosaccharomycetes</taxon>
        <taxon>Schizosaccharomycetales</taxon>
        <taxon>Schizosaccharomycetaceae</taxon>
        <taxon>Schizosaccharomyces</taxon>
    </lineage>
</organism>
<feature type="region of interest" description="Disordered" evidence="1">
    <location>
        <begin position="84"/>
        <end position="111"/>
    </location>
</feature>
<dbReference type="VEuPathDB" id="FungiDB:SJAG_01884"/>
<accession>B6JZ60</accession>
<dbReference type="GO" id="GO:0006401">
    <property type="term" value="P:RNA catabolic process"/>
    <property type="evidence" value="ECO:0007669"/>
    <property type="project" value="InterPro"/>
</dbReference>
<evidence type="ECO:0000313" key="4">
    <source>
        <dbReference type="Proteomes" id="UP000001744"/>
    </source>
</evidence>
<dbReference type="HOGENOM" id="CLU_097632_3_0_1"/>